<dbReference type="EMBL" id="JAWDGP010007871">
    <property type="protein sequence ID" value="KAK3701971.1"/>
    <property type="molecule type" value="Genomic_DNA"/>
</dbReference>
<evidence type="ECO:0000313" key="2">
    <source>
        <dbReference type="EMBL" id="KAK3701971.1"/>
    </source>
</evidence>
<feature type="region of interest" description="Disordered" evidence="1">
    <location>
        <begin position="62"/>
        <end position="102"/>
    </location>
</feature>
<evidence type="ECO:0000313" key="3">
    <source>
        <dbReference type="Proteomes" id="UP001283361"/>
    </source>
</evidence>
<dbReference type="Proteomes" id="UP001283361">
    <property type="component" value="Unassembled WGS sequence"/>
</dbReference>
<gene>
    <name evidence="2" type="ORF">RRG08_017861</name>
</gene>
<sequence length="129" mass="14951">MRRVHVEVPLSPMSHEDNRQKFNLNIGRSLALPQIMRRAAVPTLQEPVCQNITNVLYSSSQHLSQHKSIQPRKEDQITQPLKNRKDVSSVRRKKTKKKKKQQINLQHLPGTFGPHMSTLLLISFCEPFH</sequence>
<organism evidence="2 3">
    <name type="scientific">Elysia crispata</name>
    <name type="common">lettuce slug</name>
    <dbReference type="NCBI Taxonomy" id="231223"/>
    <lineage>
        <taxon>Eukaryota</taxon>
        <taxon>Metazoa</taxon>
        <taxon>Spiralia</taxon>
        <taxon>Lophotrochozoa</taxon>
        <taxon>Mollusca</taxon>
        <taxon>Gastropoda</taxon>
        <taxon>Heterobranchia</taxon>
        <taxon>Euthyneura</taxon>
        <taxon>Panpulmonata</taxon>
        <taxon>Sacoglossa</taxon>
        <taxon>Placobranchoidea</taxon>
        <taxon>Plakobranchidae</taxon>
        <taxon>Elysia</taxon>
    </lineage>
</organism>
<reference evidence="2" key="1">
    <citation type="journal article" date="2023" name="G3 (Bethesda)">
        <title>A reference genome for the long-term kleptoplast-retaining sea slug Elysia crispata morphotype clarki.</title>
        <authorList>
            <person name="Eastman K.E."/>
            <person name="Pendleton A.L."/>
            <person name="Shaikh M.A."/>
            <person name="Suttiyut T."/>
            <person name="Ogas R."/>
            <person name="Tomko P."/>
            <person name="Gavelis G."/>
            <person name="Widhalm J.R."/>
            <person name="Wisecaver J.H."/>
        </authorList>
    </citation>
    <scope>NUCLEOTIDE SEQUENCE</scope>
    <source>
        <strain evidence="2">ECLA1</strain>
    </source>
</reference>
<evidence type="ECO:0000256" key="1">
    <source>
        <dbReference type="SAM" id="MobiDB-lite"/>
    </source>
</evidence>
<proteinExistence type="predicted"/>
<dbReference type="AlphaFoldDB" id="A0AAE1CK55"/>
<keyword evidence="3" id="KW-1185">Reference proteome</keyword>
<comment type="caution">
    <text evidence="2">The sequence shown here is derived from an EMBL/GenBank/DDBJ whole genome shotgun (WGS) entry which is preliminary data.</text>
</comment>
<accession>A0AAE1CK55</accession>
<name>A0AAE1CK55_9GAST</name>
<feature type="compositionally biased region" description="Basic residues" evidence="1">
    <location>
        <begin position="90"/>
        <end position="101"/>
    </location>
</feature>
<protein>
    <submittedName>
        <fullName evidence="2">Uncharacterized protein</fullName>
    </submittedName>
</protein>